<reference evidence="1 2" key="3">
    <citation type="journal article" date="2022" name="Microbiol. Spectr.">
        <title>Folding features and dynamics of 3D genome architecture in plant fungal pathogens.</title>
        <authorList>
            <person name="Xia C."/>
        </authorList>
    </citation>
    <scope>NUCLEOTIDE SEQUENCE [LARGE SCALE GENOMIC DNA]</scope>
    <source>
        <strain evidence="1 2">93-210</strain>
    </source>
</reference>
<sequence length="364" mass="39474">MESIGHPRPSYHPPLGNWNEPLHHHHHNRRESFGAGMGGDGEIRMMVESIFNDLLEEMIWKISVSEVKRAKNFHIFSAEQELYANEKKSGNEKNNLDPVHDCPVCGREVSAARFAPHLSKCLGIGGRGQASKKSIRSDFSESESVTKGSSHTPQDFASASRNRQGGNMKRRGRPPKKQATVPLSPAEHEALLSNAITNVTQRLHLQNIGVGGSTTSSHKTAPHPLSQSHIATPPVIKPKKKKKKRDSSTRNRSRNSSQASSSSDSEEEEEEEEGDEEEEGEGEGELEEGGDDQQTSTPAAGRMDDDNEGSNGAYSNGNNENPSISPASIAPAPTPASSHTVLPRPVLKRRSSSQADSTDGSDSD</sequence>
<organism evidence="1 2">
    <name type="scientific">Puccinia striiformis f. sp. tritici</name>
    <dbReference type="NCBI Taxonomy" id="168172"/>
    <lineage>
        <taxon>Eukaryota</taxon>
        <taxon>Fungi</taxon>
        <taxon>Dikarya</taxon>
        <taxon>Basidiomycota</taxon>
        <taxon>Pucciniomycotina</taxon>
        <taxon>Pucciniomycetes</taxon>
        <taxon>Pucciniales</taxon>
        <taxon>Pucciniaceae</taxon>
        <taxon>Puccinia</taxon>
    </lineage>
</organism>
<dbReference type="Proteomes" id="UP001060170">
    <property type="component" value="Chromosome 1"/>
</dbReference>
<proteinExistence type="predicted"/>
<name>A0ACC0F0P6_9BASI</name>
<reference evidence="2" key="2">
    <citation type="journal article" date="2018" name="Mol. Plant Microbe Interact.">
        <title>Genome sequence resources for the wheat stripe rust pathogen (Puccinia striiformis f. sp. tritici) and the barley stripe rust pathogen (Puccinia striiformis f. sp. hordei).</title>
        <authorList>
            <person name="Xia C."/>
            <person name="Wang M."/>
            <person name="Yin C."/>
            <person name="Cornejo O.E."/>
            <person name="Hulbert S.H."/>
            <person name="Chen X."/>
        </authorList>
    </citation>
    <scope>NUCLEOTIDE SEQUENCE [LARGE SCALE GENOMIC DNA]</scope>
    <source>
        <strain evidence="2">93-210</strain>
    </source>
</reference>
<reference evidence="2" key="1">
    <citation type="journal article" date="2018" name="BMC Genomics">
        <title>Genomic insights into host adaptation between the wheat stripe rust pathogen (Puccinia striiformis f. sp. tritici) and the barley stripe rust pathogen (Puccinia striiformis f. sp. hordei).</title>
        <authorList>
            <person name="Xia C."/>
            <person name="Wang M."/>
            <person name="Yin C."/>
            <person name="Cornejo O.E."/>
            <person name="Hulbert S.H."/>
            <person name="Chen X."/>
        </authorList>
    </citation>
    <scope>NUCLEOTIDE SEQUENCE [LARGE SCALE GENOMIC DNA]</scope>
    <source>
        <strain evidence="2">93-210</strain>
    </source>
</reference>
<comment type="caution">
    <text evidence="1">The sequence shown here is derived from an EMBL/GenBank/DDBJ whole genome shotgun (WGS) entry which is preliminary data.</text>
</comment>
<gene>
    <name evidence="1" type="ORF">MJO28_001055</name>
</gene>
<protein>
    <submittedName>
        <fullName evidence="1">Uncharacterized protein</fullName>
    </submittedName>
</protein>
<keyword evidence="2" id="KW-1185">Reference proteome</keyword>
<accession>A0ACC0F0P6</accession>
<evidence type="ECO:0000313" key="2">
    <source>
        <dbReference type="Proteomes" id="UP001060170"/>
    </source>
</evidence>
<evidence type="ECO:0000313" key="1">
    <source>
        <dbReference type="EMBL" id="KAI7962961.1"/>
    </source>
</evidence>
<dbReference type="EMBL" id="CM045865">
    <property type="protein sequence ID" value="KAI7962961.1"/>
    <property type="molecule type" value="Genomic_DNA"/>
</dbReference>